<evidence type="ECO:0000256" key="2">
    <source>
        <dbReference type="SAM" id="SignalP"/>
    </source>
</evidence>
<dbReference type="PANTHER" id="PTHR33975:SF2">
    <property type="entry name" value="MYELIN-ASSOCIATED OLIGODENDROCYTE BASIC PROTEIN"/>
    <property type="match status" value="1"/>
</dbReference>
<evidence type="ECO:0000313" key="4">
    <source>
        <dbReference type="Proteomes" id="UP001464891"/>
    </source>
</evidence>
<feature type="transmembrane region" description="Helical" evidence="1">
    <location>
        <begin position="87"/>
        <end position="110"/>
    </location>
</feature>
<organism evidence="3 4">
    <name type="scientific">Trichocoleus desertorum GB2-A4</name>
    <dbReference type="NCBI Taxonomy" id="2933944"/>
    <lineage>
        <taxon>Bacteria</taxon>
        <taxon>Bacillati</taxon>
        <taxon>Cyanobacteriota</taxon>
        <taxon>Cyanophyceae</taxon>
        <taxon>Leptolyngbyales</taxon>
        <taxon>Trichocoleusaceae</taxon>
        <taxon>Trichocoleus</taxon>
    </lineage>
</organism>
<dbReference type="Proteomes" id="UP001464891">
    <property type="component" value="Unassembled WGS sequence"/>
</dbReference>
<dbReference type="EMBL" id="JAMPKM010000003">
    <property type="protein sequence ID" value="MEP0816788.1"/>
    <property type="molecule type" value="Genomic_DNA"/>
</dbReference>
<keyword evidence="2" id="KW-0732">Signal</keyword>
<sequence length="336" mass="35438">MRNKLFSVIKPFLKSVLLVGLVLTLALSNADGALAARSGGRIGGGSFRAPSRGPTYSAPRSYTPGPGGYGGGYGYGYGGGGGFSPLFFIPFLGGTGGLSGLFGILIFFAIANFLVSTFRRVGAGADGESLDYDASSSNPAVSVAKLQVGLLAEARTLQADLNRIAEAADTSSSEGLVQVLQEASLALLRHPEYWIYAGSESQQTRLSAAEAQFNRLALAERSKFGEETLTNFNTRRQLKSANDASALTVAEPGGALTNTSQAPSEYIVVTILVGTQGKWQFPAINNTEDLRRALSQIGAIPSEQLLAVEILWTPQAEDDTLTTDDMIAEYPNLKLV</sequence>
<proteinExistence type="predicted"/>
<dbReference type="PIRSF" id="PIRSF037221">
    <property type="entry name" value="DUF1517"/>
    <property type="match status" value="1"/>
</dbReference>
<feature type="chain" id="PRO_5045099102" evidence="2">
    <location>
        <begin position="36"/>
        <end position="336"/>
    </location>
</feature>
<dbReference type="InterPro" id="IPR053023">
    <property type="entry name" value="FLAP_modulator"/>
</dbReference>
<keyword evidence="1" id="KW-0472">Membrane</keyword>
<dbReference type="PANTHER" id="PTHR33975">
    <property type="entry name" value="MYELIN-ASSOCIATED OLIGODENDROCYTE BASIC PROTEIN"/>
    <property type="match status" value="1"/>
</dbReference>
<gene>
    <name evidence="3" type="ORF">NC998_06740</name>
</gene>
<feature type="signal peptide" evidence="2">
    <location>
        <begin position="1"/>
        <end position="35"/>
    </location>
</feature>
<evidence type="ECO:0000313" key="3">
    <source>
        <dbReference type="EMBL" id="MEP0816788.1"/>
    </source>
</evidence>
<keyword evidence="4" id="KW-1185">Reference proteome</keyword>
<dbReference type="InterPro" id="IPR010903">
    <property type="entry name" value="DUF1517"/>
</dbReference>
<evidence type="ECO:0000256" key="1">
    <source>
        <dbReference type="SAM" id="Phobius"/>
    </source>
</evidence>
<dbReference type="Pfam" id="PF07466">
    <property type="entry name" value="DUF1517"/>
    <property type="match status" value="1"/>
</dbReference>
<keyword evidence="1" id="KW-0812">Transmembrane</keyword>
<protein>
    <submittedName>
        <fullName evidence="3">DUF1517 domain-containing protein</fullName>
    </submittedName>
</protein>
<reference evidence="3 4" key="1">
    <citation type="submission" date="2022-04" db="EMBL/GenBank/DDBJ databases">
        <title>Positive selection, recombination, and allopatry shape intraspecific diversity of widespread and dominant cyanobacteria.</title>
        <authorList>
            <person name="Wei J."/>
            <person name="Shu W."/>
            <person name="Hu C."/>
        </authorList>
    </citation>
    <scope>NUCLEOTIDE SEQUENCE [LARGE SCALE GENOMIC DNA]</scope>
    <source>
        <strain evidence="3 4">GB2-A4</strain>
    </source>
</reference>
<accession>A0ABV0J674</accession>
<comment type="caution">
    <text evidence="3">The sequence shown here is derived from an EMBL/GenBank/DDBJ whole genome shotgun (WGS) entry which is preliminary data.</text>
</comment>
<keyword evidence="1" id="KW-1133">Transmembrane helix</keyword>
<name>A0ABV0J674_9CYAN</name>